<evidence type="ECO:0000256" key="1">
    <source>
        <dbReference type="ARBA" id="ARBA00022705"/>
    </source>
</evidence>
<protein>
    <submittedName>
        <fullName evidence="8">Tetratricopeptide TPR_2 repeat-containing protein</fullName>
    </submittedName>
</protein>
<feature type="repeat" description="TPR" evidence="4">
    <location>
        <begin position="271"/>
        <end position="304"/>
    </location>
</feature>
<evidence type="ECO:0000256" key="4">
    <source>
        <dbReference type="PROSITE-ProRule" id="PRU00339"/>
    </source>
</evidence>
<evidence type="ECO:0000313" key="9">
    <source>
        <dbReference type="Proteomes" id="UP000036923"/>
    </source>
</evidence>
<organism evidence="8 9">
    <name type="scientific">Pseudobacteroides cellulosolvens ATCC 35603 = DSM 2933</name>
    <dbReference type="NCBI Taxonomy" id="398512"/>
    <lineage>
        <taxon>Bacteria</taxon>
        <taxon>Bacillati</taxon>
        <taxon>Bacillota</taxon>
        <taxon>Clostridia</taxon>
        <taxon>Eubacteriales</taxon>
        <taxon>Oscillospiraceae</taxon>
        <taxon>Pseudobacteroides</taxon>
    </lineage>
</organism>
<dbReference type="Pfam" id="PF07719">
    <property type="entry name" value="TPR_2"/>
    <property type="match status" value="1"/>
</dbReference>
<evidence type="ECO:0000256" key="5">
    <source>
        <dbReference type="SAM" id="Coils"/>
    </source>
</evidence>
<evidence type="ECO:0000256" key="7">
    <source>
        <dbReference type="SAM" id="Phobius"/>
    </source>
</evidence>
<dbReference type="InterPro" id="IPR036869">
    <property type="entry name" value="J_dom_sf"/>
</dbReference>
<dbReference type="eggNOG" id="COG2214">
    <property type="taxonomic scope" value="Bacteria"/>
</dbReference>
<comment type="caution">
    <text evidence="8">The sequence shown here is derived from an EMBL/GenBank/DDBJ whole genome shotgun (WGS) entry which is preliminary data.</text>
</comment>
<dbReference type="RefSeq" id="WP_036939918.1">
    <property type="nucleotide sequence ID" value="NZ_JQKC01000010.1"/>
</dbReference>
<dbReference type="SUPFAM" id="SSF46565">
    <property type="entry name" value="Chaperone J-domain"/>
    <property type="match status" value="1"/>
</dbReference>
<dbReference type="OrthoDB" id="9816462at2"/>
<sequence>MNMWNILGINPTDDIVVIKKAYAAKLKVCHPEDDPQGYQRLREAFDSAVKYAKNQRKAKDVDASQTNDNRNVDDSKEPQTPVDNEIQVSVDNEMRVPIDEIQPPQIKFRNNFITNVIALEYANDGLIDDAADIYNNFSSRIDEKKWIALLDCDLMWNIKNQERLNIRMLTFLTTHHYLPNKIWRLLDTHFDWSKSLEHLYYYYPKTFIEYVKRRVTEKQYLHYSHLAGTNIINLEKYLELREAAFDEINKKDYNNAYISLTQAEEIYNEDPELWKLQGMYRFHMGNIDAAYDLFKRCLKFRPDDIINLFYSIHILYKKEKYYEAVNLFEKLKEIDDLNTEQLGLLSICYIKVKRFEEAKNHLREALEIDPENKTIRNLFCDLNDKIKKEIKEESRRNRKDEELRLELARIDHEIELLLHADDINGNKASYESVLEHGKAKILLIVAIIFAVFVVQFALSRNNGTRNNSVDYVKSTIEAINTPKPSLNDDSYIEITNAYALSADGNEHSIIHSELVGLNLMCKYVMGTDQILGMSFKELDMSDPSKLSNEDFVVRVGVLNSKKIIVLTSLIDYIQKNAFKKAVVRGQVIDIKPDVLAEVRERMKQKGISTDDLIPDKYILTSIDFSYVDISNGISNTEIYKSSSSEPNLLGLYKLIVPLIIVFVVAIRRSRS</sequence>
<dbReference type="GO" id="GO:0006260">
    <property type="term" value="P:DNA replication"/>
    <property type="evidence" value="ECO:0007669"/>
    <property type="project" value="UniProtKB-KW"/>
</dbReference>
<dbReference type="Proteomes" id="UP000036923">
    <property type="component" value="Unassembled WGS sequence"/>
</dbReference>
<accession>A0A0L6JXM7</accession>
<evidence type="ECO:0000256" key="2">
    <source>
        <dbReference type="ARBA" id="ARBA00022737"/>
    </source>
</evidence>
<feature type="transmembrane region" description="Helical" evidence="7">
    <location>
        <begin position="648"/>
        <end position="666"/>
    </location>
</feature>
<reference evidence="9" key="1">
    <citation type="submission" date="2015-07" db="EMBL/GenBank/DDBJ databases">
        <title>Near-Complete Genome Sequence of the Cellulolytic Bacterium Bacteroides (Pseudobacteroides) cellulosolvens ATCC 35603.</title>
        <authorList>
            <person name="Dassa B."/>
            <person name="Utturkar S.M."/>
            <person name="Klingeman D.M."/>
            <person name="Hurt R.A."/>
            <person name="Keller M."/>
            <person name="Xu J."/>
            <person name="Reddy Y.H.K."/>
            <person name="Borovok I."/>
            <person name="Grinberg I.R."/>
            <person name="Lamed R."/>
            <person name="Zhivin O."/>
            <person name="Bayer E.A."/>
            <person name="Brown S.D."/>
        </authorList>
    </citation>
    <scope>NUCLEOTIDE SEQUENCE [LARGE SCALE GENOMIC DNA]</scope>
    <source>
        <strain evidence="9">DSM 2933</strain>
    </source>
</reference>
<keyword evidence="3 4" id="KW-0802">TPR repeat</keyword>
<feature type="transmembrane region" description="Helical" evidence="7">
    <location>
        <begin position="441"/>
        <end position="458"/>
    </location>
</feature>
<proteinExistence type="predicted"/>
<name>A0A0L6JXM7_9FIRM</name>
<dbReference type="eggNOG" id="COG0457">
    <property type="taxonomic scope" value="Bacteria"/>
</dbReference>
<dbReference type="InterPro" id="IPR019734">
    <property type="entry name" value="TPR_rpt"/>
</dbReference>
<feature type="coiled-coil region" evidence="5">
    <location>
        <begin position="383"/>
        <end position="411"/>
    </location>
</feature>
<dbReference type="SMART" id="SM00028">
    <property type="entry name" value="TPR"/>
    <property type="match status" value="3"/>
</dbReference>
<dbReference type="InterPro" id="IPR011990">
    <property type="entry name" value="TPR-like_helical_dom_sf"/>
</dbReference>
<feature type="region of interest" description="Disordered" evidence="6">
    <location>
        <begin position="56"/>
        <end position="84"/>
    </location>
</feature>
<keyword evidence="1" id="KW-0235">DNA replication</keyword>
<evidence type="ECO:0000313" key="8">
    <source>
        <dbReference type="EMBL" id="KNY30320.1"/>
    </source>
</evidence>
<keyword evidence="7" id="KW-0472">Membrane</keyword>
<dbReference type="EMBL" id="LGTC01000001">
    <property type="protein sequence ID" value="KNY30320.1"/>
    <property type="molecule type" value="Genomic_DNA"/>
</dbReference>
<gene>
    <name evidence="8" type="ORF">Bccel_5600</name>
</gene>
<keyword evidence="9" id="KW-1185">Reference proteome</keyword>
<evidence type="ECO:0000256" key="3">
    <source>
        <dbReference type="ARBA" id="ARBA00022803"/>
    </source>
</evidence>
<dbReference type="AlphaFoldDB" id="A0A0L6JXM7"/>
<dbReference type="STRING" id="398512.Bccel_5600"/>
<dbReference type="InterPro" id="IPR013105">
    <property type="entry name" value="TPR_2"/>
</dbReference>
<dbReference type="SUPFAM" id="SSF48452">
    <property type="entry name" value="TPR-like"/>
    <property type="match status" value="2"/>
</dbReference>
<feature type="repeat" description="TPR" evidence="4">
    <location>
        <begin position="339"/>
        <end position="372"/>
    </location>
</feature>
<keyword evidence="7" id="KW-1133">Transmembrane helix</keyword>
<evidence type="ECO:0000256" key="6">
    <source>
        <dbReference type="SAM" id="MobiDB-lite"/>
    </source>
</evidence>
<keyword evidence="2" id="KW-0677">Repeat</keyword>
<dbReference type="Gene3D" id="1.25.40.10">
    <property type="entry name" value="Tetratricopeptide repeat domain"/>
    <property type="match status" value="2"/>
</dbReference>
<dbReference type="PROSITE" id="PS50005">
    <property type="entry name" value="TPR"/>
    <property type="match status" value="2"/>
</dbReference>
<keyword evidence="7" id="KW-0812">Transmembrane</keyword>
<keyword evidence="5" id="KW-0175">Coiled coil</keyword>